<dbReference type="STRING" id="41688.A0A2N3MZB2"/>
<dbReference type="PANTHER" id="PTHR24198:SF165">
    <property type="entry name" value="ANKYRIN REPEAT-CONTAINING PROTEIN-RELATED"/>
    <property type="match status" value="1"/>
</dbReference>
<dbReference type="Gene3D" id="1.25.40.20">
    <property type="entry name" value="Ankyrin repeat-containing domain"/>
    <property type="match status" value="2"/>
</dbReference>
<dbReference type="OrthoDB" id="426293at2759"/>
<keyword evidence="1" id="KW-0677">Repeat</keyword>
<gene>
    <name evidence="4" type="ORF">jhhlp_008198</name>
</gene>
<dbReference type="InterPro" id="IPR036770">
    <property type="entry name" value="Ankyrin_rpt-contain_sf"/>
</dbReference>
<dbReference type="AlphaFoldDB" id="A0A2N3MZB2"/>
<evidence type="ECO:0000256" key="1">
    <source>
        <dbReference type="ARBA" id="ARBA00022737"/>
    </source>
</evidence>
<evidence type="ECO:0000256" key="3">
    <source>
        <dbReference type="PROSITE-ProRule" id="PRU00023"/>
    </source>
</evidence>
<evidence type="ECO:0000256" key="2">
    <source>
        <dbReference type="ARBA" id="ARBA00023043"/>
    </source>
</evidence>
<keyword evidence="5" id="KW-1185">Reference proteome</keyword>
<dbReference type="SMART" id="SM00248">
    <property type="entry name" value="ANK"/>
    <property type="match status" value="6"/>
</dbReference>
<evidence type="ECO:0000313" key="5">
    <source>
        <dbReference type="Proteomes" id="UP000233524"/>
    </source>
</evidence>
<evidence type="ECO:0000313" key="4">
    <source>
        <dbReference type="EMBL" id="PKS05523.1"/>
    </source>
</evidence>
<dbReference type="InterPro" id="IPR002110">
    <property type="entry name" value="Ankyrin_rpt"/>
</dbReference>
<sequence>MDLSRHAFPPRERLEIFRQQLPLQQENDALGRSILHVVAERMTGDSTELLDRFRFAAYRSPGWINIDAPDSFGRTPLHITCQKGLAPATRALLDAGARSDLPDYKKRLPLHWAVFQGDLSLLKVPDSYELSPCLLHRCDINEDTPLLLAIKNYESNPEQSTTMDHLRSLHELWLVHVEKECGDEEGWGLVHLAAARGYLKSLKALLESGIAATDYQTKLGRTALSLAAEHGKLDAVQLLVGLGRVDLNIRDRKYGRTPLSWAALGGHSPVLRFLLDPLPWHDPHEVDPDSKDLEDRTPLFYAVSSMNVEMVRILATTGMVNPQSMTKDKSSPLLKAREKGNQTILHILEALNQGSYPPHRILTGEMMASTLHDARRPTQGAKDNRHRTEGSLINRVASNTSSTLERKSSGRSIQTIESFSTSLYAVSEHVRDTAAASARSSISSYSSPFTLESANILPSRRGV</sequence>
<dbReference type="EMBL" id="NLAX01001585">
    <property type="protein sequence ID" value="PKS05523.1"/>
    <property type="molecule type" value="Genomic_DNA"/>
</dbReference>
<feature type="repeat" description="ANK" evidence="3">
    <location>
        <begin position="254"/>
        <end position="276"/>
    </location>
</feature>
<comment type="caution">
    <text evidence="4">The sequence shown here is derived from an EMBL/GenBank/DDBJ whole genome shotgun (WGS) entry which is preliminary data.</text>
</comment>
<dbReference type="SUPFAM" id="SSF48403">
    <property type="entry name" value="Ankyrin repeat"/>
    <property type="match status" value="2"/>
</dbReference>
<dbReference type="VEuPathDB" id="FungiDB:jhhlp_008198"/>
<name>A0A2N3MZB2_9PEZI</name>
<proteinExistence type="predicted"/>
<protein>
    <submittedName>
        <fullName evidence="4">Uncharacterized protein</fullName>
    </submittedName>
</protein>
<dbReference type="InParanoid" id="A0A2N3MZB2"/>
<dbReference type="Pfam" id="PF12796">
    <property type="entry name" value="Ank_2"/>
    <property type="match status" value="2"/>
</dbReference>
<feature type="repeat" description="ANK" evidence="3">
    <location>
        <begin position="72"/>
        <end position="104"/>
    </location>
</feature>
<dbReference type="PROSITE" id="PS50297">
    <property type="entry name" value="ANK_REP_REGION"/>
    <property type="match status" value="3"/>
</dbReference>
<dbReference type="Proteomes" id="UP000233524">
    <property type="component" value="Unassembled WGS sequence"/>
</dbReference>
<organism evidence="4 5">
    <name type="scientific">Lomentospora prolificans</name>
    <dbReference type="NCBI Taxonomy" id="41688"/>
    <lineage>
        <taxon>Eukaryota</taxon>
        <taxon>Fungi</taxon>
        <taxon>Dikarya</taxon>
        <taxon>Ascomycota</taxon>
        <taxon>Pezizomycotina</taxon>
        <taxon>Sordariomycetes</taxon>
        <taxon>Hypocreomycetidae</taxon>
        <taxon>Microascales</taxon>
        <taxon>Microascaceae</taxon>
        <taxon>Lomentospora</taxon>
    </lineage>
</organism>
<keyword evidence="2 3" id="KW-0040">ANK repeat</keyword>
<feature type="repeat" description="ANK" evidence="3">
    <location>
        <begin position="219"/>
        <end position="243"/>
    </location>
</feature>
<accession>A0A2N3MZB2</accession>
<reference evidence="4 5" key="1">
    <citation type="journal article" date="2017" name="G3 (Bethesda)">
        <title>First Draft Genome Sequence of the Pathogenic Fungus Lomentospora prolificans (Formerly Scedosporium prolificans).</title>
        <authorList>
            <person name="Luo R."/>
            <person name="Zimin A."/>
            <person name="Workman R."/>
            <person name="Fan Y."/>
            <person name="Pertea G."/>
            <person name="Grossman N."/>
            <person name="Wear M.P."/>
            <person name="Jia B."/>
            <person name="Miller H."/>
            <person name="Casadevall A."/>
            <person name="Timp W."/>
            <person name="Zhang S.X."/>
            <person name="Salzberg S.L."/>
        </authorList>
    </citation>
    <scope>NUCLEOTIDE SEQUENCE [LARGE SCALE GENOMIC DNA]</scope>
    <source>
        <strain evidence="4 5">JHH-5317</strain>
    </source>
</reference>
<dbReference type="PROSITE" id="PS50088">
    <property type="entry name" value="ANK_REPEAT"/>
    <property type="match status" value="3"/>
</dbReference>
<dbReference type="PANTHER" id="PTHR24198">
    <property type="entry name" value="ANKYRIN REPEAT AND PROTEIN KINASE DOMAIN-CONTAINING PROTEIN"/>
    <property type="match status" value="1"/>
</dbReference>